<dbReference type="RefSeq" id="WP_345283407.1">
    <property type="nucleotide sequence ID" value="NZ_BAABAJ010000009.1"/>
</dbReference>
<feature type="transmembrane region" description="Helical" evidence="1">
    <location>
        <begin position="239"/>
        <end position="261"/>
    </location>
</feature>
<evidence type="ECO:0000313" key="2">
    <source>
        <dbReference type="EMBL" id="GAA3921595.1"/>
    </source>
</evidence>
<gene>
    <name evidence="2" type="ORF">GCM10022244_33550</name>
</gene>
<protein>
    <recommendedName>
        <fullName evidence="4">DUF3592 domain-containing protein</fullName>
    </recommendedName>
</protein>
<sequence>MSIIASLPILGGRDGVVLSAVERGLVLDRPREELTIPGEAVARVWTEGRTIAVELRARSGAEPVVHRVEDVDETAAAAFAAGVNALRLEPAEEIDGAALVIVRTRRTRWRERYVRRMKRFVLGCVGAVVGVSVLAGLLGDAGRAIAVVPVGFLTTAALGFGVYEVGKWLHVRRVRKHGTRVFARPANVPGAYLYVDDRNVTRVAFPDAYGPYAEVCYVPEEPAEVHPVKPSFTQRFNTFMGWFLLFLGLDGLALVGFILSIPFE</sequence>
<keyword evidence="1" id="KW-0812">Transmembrane</keyword>
<comment type="caution">
    <text evidence="2">The sequence shown here is derived from an EMBL/GenBank/DDBJ whole genome shotgun (WGS) entry which is preliminary data.</text>
</comment>
<feature type="transmembrane region" description="Helical" evidence="1">
    <location>
        <begin position="120"/>
        <end position="138"/>
    </location>
</feature>
<evidence type="ECO:0008006" key="4">
    <source>
        <dbReference type="Google" id="ProtNLM"/>
    </source>
</evidence>
<evidence type="ECO:0000313" key="3">
    <source>
        <dbReference type="Proteomes" id="UP001501000"/>
    </source>
</evidence>
<reference evidence="3" key="1">
    <citation type="journal article" date="2019" name="Int. J. Syst. Evol. Microbiol.">
        <title>The Global Catalogue of Microorganisms (GCM) 10K type strain sequencing project: providing services to taxonomists for standard genome sequencing and annotation.</title>
        <authorList>
            <consortium name="The Broad Institute Genomics Platform"/>
            <consortium name="The Broad Institute Genome Sequencing Center for Infectious Disease"/>
            <person name="Wu L."/>
            <person name="Ma J."/>
        </authorList>
    </citation>
    <scope>NUCLEOTIDE SEQUENCE [LARGE SCALE GENOMIC DNA]</scope>
    <source>
        <strain evidence="3">JCM 16956</strain>
    </source>
</reference>
<feature type="transmembrane region" description="Helical" evidence="1">
    <location>
        <begin position="144"/>
        <end position="166"/>
    </location>
</feature>
<evidence type="ECO:0000256" key="1">
    <source>
        <dbReference type="SAM" id="Phobius"/>
    </source>
</evidence>
<organism evidence="2 3">
    <name type="scientific">Streptomyces gulbargensis</name>
    <dbReference type="NCBI Taxonomy" id="364901"/>
    <lineage>
        <taxon>Bacteria</taxon>
        <taxon>Bacillati</taxon>
        <taxon>Actinomycetota</taxon>
        <taxon>Actinomycetes</taxon>
        <taxon>Kitasatosporales</taxon>
        <taxon>Streptomycetaceae</taxon>
        <taxon>Streptomyces</taxon>
    </lineage>
</organism>
<keyword evidence="3" id="KW-1185">Reference proteome</keyword>
<dbReference type="Proteomes" id="UP001501000">
    <property type="component" value="Unassembled WGS sequence"/>
</dbReference>
<accession>A0ABP7MEP1</accession>
<name>A0ABP7MEP1_9ACTN</name>
<dbReference type="EMBL" id="BAABAJ010000009">
    <property type="protein sequence ID" value="GAA3921595.1"/>
    <property type="molecule type" value="Genomic_DNA"/>
</dbReference>
<keyword evidence="1" id="KW-0472">Membrane</keyword>
<keyword evidence="1" id="KW-1133">Transmembrane helix</keyword>
<proteinExistence type="predicted"/>